<proteinExistence type="predicted"/>
<sequence length="77" mass="8573">MSNDLLRWRKDADKDEWAELAQLVGTSVGYMNLIAYGVRRASPERADAIEKGTKQIGKYQPVTKESLVFASVKDNAA</sequence>
<dbReference type="AlphaFoldDB" id="A0A377PM94"/>
<evidence type="ECO:0000313" key="2">
    <source>
        <dbReference type="Proteomes" id="UP000254821"/>
    </source>
</evidence>
<dbReference type="EMBL" id="UGHP01000001">
    <property type="protein sequence ID" value="STQ81340.1"/>
    <property type="molecule type" value="Genomic_DNA"/>
</dbReference>
<dbReference type="RefSeq" id="WP_004092530.1">
    <property type="nucleotide sequence ID" value="NZ_CAUEKE010000001.1"/>
</dbReference>
<evidence type="ECO:0008006" key="3">
    <source>
        <dbReference type="Google" id="ProtNLM"/>
    </source>
</evidence>
<gene>
    <name evidence="1" type="ORF">NCTC8105_03520</name>
</gene>
<name>A0A377PM94_HAFAL</name>
<protein>
    <recommendedName>
        <fullName evidence="3">Transcriptional regulator</fullName>
    </recommendedName>
</protein>
<accession>A0A377PM94</accession>
<evidence type="ECO:0000313" key="1">
    <source>
        <dbReference type="EMBL" id="STQ81340.1"/>
    </source>
</evidence>
<dbReference type="Proteomes" id="UP000254821">
    <property type="component" value="Unassembled WGS sequence"/>
</dbReference>
<reference evidence="1 2" key="1">
    <citation type="submission" date="2018-06" db="EMBL/GenBank/DDBJ databases">
        <authorList>
            <consortium name="Pathogen Informatics"/>
            <person name="Doyle S."/>
        </authorList>
    </citation>
    <scope>NUCLEOTIDE SEQUENCE [LARGE SCALE GENOMIC DNA]</scope>
    <source>
        <strain evidence="1 2">NCTC8105</strain>
    </source>
</reference>
<organism evidence="1 2">
    <name type="scientific">Hafnia alvei</name>
    <dbReference type="NCBI Taxonomy" id="569"/>
    <lineage>
        <taxon>Bacteria</taxon>
        <taxon>Pseudomonadati</taxon>
        <taxon>Pseudomonadota</taxon>
        <taxon>Gammaproteobacteria</taxon>
        <taxon>Enterobacterales</taxon>
        <taxon>Hafniaceae</taxon>
        <taxon>Hafnia</taxon>
    </lineage>
</organism>